<keyword evidence="7" id="KW-0325">Glycoprotein</keyword>
<dbReference type="Proteomes" id="UP001152799">
    <property type="component" value="Chromosome 11"/>
</dbReference>
<dbReference type="InterPro" id="IPR033379">
    <property type="entry name" value="Acid_Pase_AS"/>
</dbReference>
<evidence type="ECO:0000256" key="5">
    <source>
        <dbReference type="ARBA" id="ARBA00022801"/>
    </source>
</evidence>
<feature type="signal peptide" evidence="8">
    <location>
        <begin position="1"/>
        <end position="22"/>
    </location>
</feature>
<dbReference type="CDD" id="cd07061">
    <property type="entry name" value="HP_HAP_like"/>
    <property type="match status" value="1"/>
</dbReference>
<dbReference type="Gene3D" id="3.40.50.1240">
    <property type="entry name" value="Phosphoglycerate mutase-like"/>
    <property type="match status" value="1"/>
</dbReference>
<sequence>MNCLIDTLLLILVFYCLSAVSGAPKTTDEDTLVLVHILFRHGNRTPDSIPYKNDPISNESYYMPYGMGQITNKGKRTAYRMGTSLRKRYDNFLGDTYNIDLLDARTTNFNRTKMSLQSMLAGLWPPKGDQIWKPWLNWQPIPYNHLLNDKELGSTGICENYIELVNELENSDEIQKLLSKYKDVYEYVSEHAGTNVSTPNSVFGLYFFGDAQRDFGYALESWLESVWSDLEKITKDTYYIATNTTTLKKIAGGFLLRKIINDSKAKIEQTLIPQHRKMFIYSGHEVNIAYLLITLGVYDDSIPTYGSYVSIELHRIDGIVGFKVFYQNWTTKEPILLTIPGCDAFCPFDDFVDLLSEVIPTDDDCTIS</sequence>
<organism evidence="9 10">
    <name type="scientific">Ceutorhynchus assimilis</name>
    <name type="common">cabbage seed weevil</name>
    <dbReference type="NCBI Taxonomy" id="467358"/>
    <lineage>
        <taxon>Eukaryota</taxon>
        <taxon>Metazoa</taxon>
        <taxon>Ecdysozoa</taxon>
        <taxon>Arthropoda</taxon>
        <taxon>Hexapoda</taxon>
        <taxon>Insecta</taxon>
        <taxon>Pterygota</taxon>
        <taxon>Neoptera</taxon>
        <taxon>Endopterygota</taxon>
        <taxon>Coleoptera</taxon>
        <taxon>Polyphaga</taxon>
        <taxon>Cucujiformia</taxon>
        <taxon>Curculionidae</taxon>
        <taxon>Ceutorhynchinae</taxon>
        <taxon>Ceutorhynchus</taxon>
    </lineage>
</organism>
<keyword evidence="10" id="KW-1185">Reference proteome</keyword>
<evidence type="ECO:0000313" key="9">
    <source>
        <dbReference type="EMBL" id="CAG9762247.1"/>
    </source>
</evidence>
<dbReference type="InterPro" id="IPR050645">
    <property type="entry name" value="Histidine_acid_phosphatase"/>
</dbReference>
<dbReference type="InterPro" id="IPR029033">
    <property type="entry name" value="His_PPase_superfam"/>
</dbReference>
<evidence type="ECO:0000256" key="8">
    <source>
        <dbReference type="SAM" id="SignalP"/>
    </source>
</evidence>
<evidence type="ECO:0000256" key="6">
    <source>
        <dbReference type="ARBA" id="ARBA00023157"/>
    </source>
</evidence>
<dbReference type="AlphaFoldDB" id="A0A9N9MH64"/>
<feature type="chain" id="PRO_5040494615" description="acid phosphatase" evidence="8">
    <location>
        <begin position="23"/>
        <end position="368"/>
    </location>
</feature>
<accession>A0A9N9MH64</accession>
<dbReference type="EMBL" id="OU892287">
    <property type="protein sequence ID" value="CAG9762247.1"/>
    <property type="molecule type" value="Genomic_DNA"/>
</dbReference>
<evidence type="ECO:0000256" key="1">
    <source>
        <dbReference type="ARBA" id="ARBA00000032"/>
    </source>
</evidence>
<keyword evidence="5" id="KW-0378">Hydrolase</keyword>
<comment type="catalytic activity">
    <reaction evidence="1">
        <text>a phosphate monoester + H2O = an alcohol + phosphate</text>
        <dbReference type="Rhea" id="RHEA:15017"/>
        <dbReference type="ChEBI" id="CHEBI:15377"/>
        <dbReference type="ChEBI" id="CHEBI:30879"/>
        <dbReference type="ChEBI" id="CHEBI:43474"/>
        <dbReference type="ChEBI" id="CHEBI:67140"/>
        <dbReference type="EC" id="3.1.3.2"/>
    </reaction>
</comment>
<dbReference type="EC" id="3.1.3.2" evidence="3"/>
<dbReference type="OrthoDB" id="10257284at2759"/>
<dbReference type="PROSITE" id="PS00616">
    <property type="entry name" value="HIS_ACID_PHOSPHAT_1"/>
    <property type="match status" value="1"/>
</dbReference>
<name>A0A9N9MH64_9CUCU</name>
<gene>
    <name evidence="9" type="ORF">CEUTPL_LOCUS2931</name>
</gene>
<keyword evidence="4 8" id="KW-0732">Signal</keyword>
<evidence type="ECO:0000256" key="2">
    <source>
        <dbReference type="ARBA" id="ARBA00005375"/>
    </source>
</evidence>
<evidence type="ECO:0000256" key="3">
    <source>
        <dbReference type="ARBA" id="ARBA00012646"/>
    </source>
</evidence>
<keyword evidence="6" id="KW-1015">Disulfide bond</keyword>
<dbReference type="Pfam" id="PF00328">
    <property type="entry name" value="His_Phos_2"/>
    <property type="match status" value="1"/>
</dbReference>
<comment type="similarity">
    <text evidence="2">Belongs to the histidine acid phosphatase family.</text>
</comment>
<dbReference type="PANTHER" id="PTHR11567">
    <property type="entry name" value="ACID PHOSPHATASE-RELATED"/>
    <property type="match status" value="1"/>
</dbReference>
<evidence type="ECO:0000256" key="7">
    <source>
        <dbReference type="ARBA" id="ARBA00023180"/>
    </source>
</evidence>
<proteinExistence type="inferred from homology"/>
<dbReference type="SUPFAM" id="SSF53254">
    <property type="entry name" value="Phosphoglycerate mutase-like"/>
    <property type="match status" value="1"/>
</dbReference>
<evidence type="ECO:0000313" key="10">
    <source>
        <dbReference type="Proteomes" id="UP001152799"/>
    </source>
</evidence>
<dbReference type="InterPro" id="IPR000560">
    <property type="entry name" value="His_Pase_clade-2"/>
</dbReference>
<evidence type="ECO:0000256" key="4">
    <source>
        <dbReference type="ARBA" id="ARBA00022729"/>
    </source>
</evidence>
<protein>
    <recommendedName>
        <fullName evidence="3">acid phosphatase</fullName>
        <ecNumber evidence="3">3.1.3.2</ecNumber>
    </recommendedName>
</protein>
<dbReference type="GO" id="GO:0003993">
    <property type="term" value="F:acid phosphatase activity"/>
    <property type="evidence" value="ECO:0007669"/>
    <property type="project" value="UniProtKB-EC"/>
</dbReference>
<dbReference type="PANTHER" id="PTHR11567:SF211">
    <property type="entry name" value="PROSTATIC ACID PHOSPHATASE"/>
    <property type="match status" value="1"/>
</dbReference>
<reference evidence="9" key="1">
    <citation type="submission" date="2022-01" db="EMBL/GenBank/DDBJ databases">
        <authorList>
            <person name="King R."/>
        </authorList>
    </citation>
    <scope>NUCLEOTIDE SEQUENCE</scope>
</reference>